<dbReference type="EMBL" id="QGTR01000007">
    <property type="protein sequence ID" value="PWV97225.1"/>
    <property type="molecule type" value="Genomic_DNA"/>
</dbReference>
<dbReference type="HAMAP" id="MF_00323">
    <property type="entry name" value="Ferrochelatase"/>
    <property type="match status" value="1"/>
</dbReference>
<dbReference type="PROSITE" id="PS00534">
    <property type="entry name" value="FERROCHELATASE"/>
    <property type="match status" value="1"/>
</dbReference>
<comment type="function">
    <text evidence="9 10">Catalyzes the ferrous insertion into protoporphyrin IX.</text>
</comment>
<reference evidence="12 13" key="1">
    <citation type="submission" date="2018-05" db="EMBL/GenBank/DDBJ databases">
        <title>Genomic Encyclopedia of Type Strains, Phase IV (KMG-IV): sequencing the most valuable type-strain genomes for metagenomic binning, comparative biology and taxonomic classification.</title>
        <authorList>
            <person name="Goeker M."/>
        </authorList>
    </citation>
    <scope>NUCLEOTIDE SEQUENCE [LARGE SCALE GENOMIC DNA]</scope>
    <source>
        <strain evidence="12 13">DSM 16791</strain>
    </source>
</reference>
<dbReference type="UniPathway" id="UPA00252">
    <property type="reaction ID" value="UER00325"/>
</dbReference>
<keyword evidence="4 9" id="KW-0408">Iron</keyword>
<dbReference type="GO" id="GO:0005737">
    <property type="term" value="C:cytoplasm"/>
    <property type="evidence" value="ECO:0007669"/>
    <property type="project" value="UniProtKB-SubCell"/>
</dbReference>
<evidence type="ECO:0000256" key="1">
    <source>
        <dbReference type="ARBA" id="ARBA00007718"/>
    </source>
</evidence>
<comment type="subcellular location">
    <subcellularLocation>
        <location evidence="9 10">Cytoplasm</location>
    </subcellularLocation>
</comment>
<dbReference type="InterPro" id="IPR033659">
    <property type="entry name" value="Ferrochelatase_N"/>
</dbReference>
<evidence type="ECO:0000313" key="13">
    <source>
        <dbReference type="Proteomes" id="UP000246352"/>
    </source>
</evidence>
<evidence type="ECO:0000256" key="7">
    <source>
        <dbReference type="ARBA" id="ARBA00023244"/>
    </source>
</evidence>
<keyword evidence="3 9" id="KW-0479">Metal-binding</keyword>
<keyword evidence="5 9" id="KW-0350">Heme biosynthesis</keyword>
<dbReference type="CDD" id="cd03411">
    <property type="entry name" value="Ferrochelatase_N"/>
    <property type="match status" value="1"/>
</dbReference>
<comment type="caution">
    <text evidence="12">The sequence shown here is derived from an EMBL/GenBank/DDBJ whole genome shotgun (WGS) entry which is preliminary data.</text>
</comment>
<dbReference type="NCBIfam" id="TIGR00109">
    <property type="entry name" value="hemH"/>
    <property type="match status" value="1"/>
</dbReference>
<proteinExistence type="inferred from homology"/>
<evidence type="ECO:0000256" key="5">
    <source>
        <dbReference type="ARBA" id="ARBA00023133"/>
    </source>
</evidence>
<comment type="pathway">
    <text evidence="9 10">Porphyrin-containing compound metabolism; protoheme biosynthesis; protoheme from protoporphyrin-IX: step 1/1.</text>
</comment>
<accession>A0A317PHB2</accession>
<sequence length="354" mass="40083">MNTPAPLSEETARPLGPLPVGHPRVEARKVGVLLVNLGTPDATDFRSMRRYLREFLSDRRVIETPRAIWLPILYGIVLNTRPGRVGKAYQTIWNKDLDESYLRTYTRNQSDRLAEALGDHPTVKVDWAMRYGQPSIADKLEALKAAGCDRIVLFPLYPQYAAATTATVNDKAFQALMKMRWQPALRTVPPYHDDPAYIEAIAASIEAHLATLDWEPEIVLSSFHGIPQSYFDKGDPYHCHCMKTARLVRERLGWSKERFMPTFQSRFGPEEWLQPYTDKTVEKLAKEGVKRIAVINPGFVSDCLETLEEIAGEAAEIFHHNGGEHFTHIPCLNDSTGGMDVIEAVVRRELQGWV</sequence>
<dbReference type="Proteomes" id="UP000246352">
    <property type="component" value="Unassembled WGS sequence"/>
</dbReference>
<comment type="catalytic activity">
    <reaction evidence="8">
        <text>Fe-coproporphyrin III + 2 H(+) = coproporphyrin III + Fe(2+)</text>
        <dbReference type="Rhea" id="RHEA:49572"/>
        <dbReference type="ChEBI" id="CHEBI:15378"/>
        <dbReference type="ChEBI" id="CHEBI:29033"/>
        <dbReference type="ChEBI" id="CHEBI:68438"/>
        <dbReference type="ChEBI" id="CHEBI:131725"/>
        <dbReference type="EC" id="4.99.1.9"/>
    </reaction>
    <physiologicalReaction direction="right-to-left" evidence="8">
        <dbReference type="Rhea" id="RHEA:49574"/>
    </physiologicalReaction>
</comment>
<dbReference type="PANTHER" id="PTHR11108:SF1">
    <property type="entry name" value="FERROCHELATASE, MITOCHONDRIAL"/>
    <property type="match status" value="1"/>
</dbReference>
<dbReference type="GO" id="GO:0046872">
    <property type="term" value="F:metal ion binding"/>
    <property type="evidence" value="ECO:0007669"/>
    <property type="project" value="UniProtKB-KW"/>
</dbReference>
<name>A0A317PHB2_9HYPH</name>
<evidence type="ECO:0000313" key="12">
    <source>
        <dbReference type="EMBL" id="PWV97225.1"/>
    </source>
</evidence>
<comment type="similarity">
    <text evidence="1 9 10">Belongs to the ferrochelatase family.</text>
</comment>
<gene>
    <name evidence="9" type="primary">hemH</name>
    <name evidence="12" type="ORF">DFR52_107139</name>
</gene>
<dbReference type="InterPro" id="IPR033644">
    <property type="entry name" value="Ferrochelatase_C"/>
</dbReference>
<organism evidence="12 13">
    <name type="scientific">Hoeflea marina</name>
    <dbReference type="NCBI Taxonomy" id="274592"/>
    <lineage>
        <taxon>Bacteria</taxon>
        <taxon>Pseudomonadati</taxon>
        <taxon>Pseudomonadota</taxon>
        <taxon>Alphaproteobacteria</taxon>
        <taxon>Hyphomicrobiales</taxon>
        <taxon>Rhizobiaceae</taxon>
        <taxon>Hoeflea</taxon>
    </lineage>
</organism>
<dbReference type="AlphaFoldDB" id="A0A317PHB2"/>
<dbReference type="Pfam" id="PF00762">
    <property type="entry name" value="Ferrochelatase"/>
    <property type="match status" value="1"/>
</dbReference>
<keyword evidence="13" id="KW-1185">Reference proteome</keyword>
<evidence type="ECO:0000256" key="4">
    <source>
        <dbReference type="ARBA" id="ARBA00023004"/>
    </source>
</evidence>
<comment type="catalytic activity">
    <reaction evidence="9 10">
        <text>heme b + 2 H(+) = protoporphyrin IX + Fe(2+)</text>
        <dbReference type="Rhea" id="RHEA:22584"/>
        <dbReference type="ChEBI" id="CHEBI:15378"/>
        <dbReference type="ChEBI" id="CHEBI:29033"/>
        <dbReference type="ChEBI" id="CHEBI:57306"/>
        <dbReference type="ChEBI" id="CHEBI:60344"/>
        <dbReference type="EC" id="4.98.1.1"/>
    </reaction>
</comment>
<dbReference type="FunFam" id="3.40.50.1400:FF:000002">
    <property type="entry name" value="Ferrochelatase"/>
    <property type="match status" value="1"/>
</dbReference>
<feature type="binding site" evidence="9">
    <location>
        <position position="305"/>
    </location>
    <ligand>
        <name>Fe(2+)</name>
        <dbReference type="ChEBI" id="CHEBI:29033"/>
    </ligand>
</feature>
<evidence type="ECO:0000256" key="9">
    <source>
        <dbReference type="HAMAP-Rule" id="MF_00323"/>
    </source>
</evidence>
<dbReference type="PANTHER" id="PTHR11108">
    <property type="entry name" value="FERROCHELATASE"/>
    <property type="match status" value="1"/>
</dbReference>
<dbReference type="GO" id="GO:0004325">
    <property type="term" value="F:ferrochelatase activity"/>
    <property type="evidence" value="ECO:0007669"/>
    <property type="project" value="UniProtKB-UniRule"/>
</dbReference>
<keyword evidence="7 9" id="KW-0627">Porphyrin biosynthesis</keyword>
<keyword evidence="2 9" id="KW-0963">Cytoplasm</keyword>
<dbReference type="EC" id="4.98.1.1" evidence="9 10"/>
<evidence type="ECO:0000256" key="6">
    <source>
        <dbReference type="ARBA" id="ARBA00023239"/>
    </source>
</evidence>
<keyword evidence="6 9" id="KW-0456">Lyase</keyword>
<dbReference type="SUPFAM" id="SSF53800">
    <property type="entry name" value="Chelatase"/>
    <property type="match status" value="1"/>
</dbReference>
<dbReference type="InterPro" id="IPR001015">
    <property type="entry name" value="Ferrochelatase"/>
</dbReference>
<feature type="region of interest" description="Disordered" evidence="11">
    <location>
        <begin position="1"/>
        <end position="20"/>
    </location>
</feature>
<evidence type="ECO:0000256" key="3">
    <source>
        <dbReference type="ARBA" id="ARBA00022723"/>
    </source>
</evidence>
<dbReference type="InterPro" id="IPR019772">
    <property type="entry name" value="Ferrochelatase_AS"/>
</dbReference>
<evidence type="ECO:0000256" key="10">
    <source>
        <dbReference type="RuleBase" id="RU000607"/>
    </source>
</evidence>
<evidence type="ECO:0000256" key="2">
    <source>
        <dbReference type="ARBA" id="ARBA00022490"/>
    </source>
</evidence>
<dbReference type="Gene3D" id="3.40.50.1400">
    <property type="match status" value="2"/>
</dbReference>
<evidence type="ECO:0000256" key="11">
    <source>
        <dbReference type="SAM" id="MobiDB-lite"/>
    </source>
</evidence>
<dbReference type="CDD" id="cd00419">
    <property type="entry name" value="Ferrochelatase_C"/>
    <property type="match status" value="1"/>
</dbReference>
<dbReference type="GO" id="GO:0006783">
    <property type="term" value="P:heme biosynthetic process"/>
    <property type="evidence" value="ECO:0007669"/>
    <property type="project" value="UniProtKB-UniRule"/>
</dbReference>
<protein>
    <recommendedName>
        <fullName evidence="9 10">Ferrochelatase</fullName>
        <ecNumber evidence="9 10">4.98.1.1</ecNumber>
    </recommendedName>
    <alternativeName>
        <fullName evidence="9">Heme synthase</fullName>
    </alternativeName>
    <alternativeName>
        <fullName evidence="9">Protoheme ferro-lyase</fullName>
    </alternativeName>
</protein>
<evidence type="ECO:0000256" key="8">
    <source>
        <dbReference type="ARBA" id="ARBA00024536"/>
    </source>
</evidence>
<feature type="binding site" evidence="9">
    <location>
        <position position="224"/>
    </location>
    <ligand>
        <name>Fe(2+)</name>
        <dbReference type="ChEBI" id="CHEBI:29033"/>
    </ligand>
</feature>